<comment type="caution">
    <text evidence="1">The sequence shown here is derived from an EMBL/GenBank/DDBJ whole genome shotgun (WGS) entry which is preliminary data.</text>
</comment>
<keyword evidence="2" id="KW-1185">Reference proteome</keyword>
<evidence type="ECO:0000313" key="1">
    <source>
        <dbReference type="EMBL" id="KAF4652684.1"/>
    </source>
</evidence>
<dbReference type="InterPro" id="IPR036397">
    <property type="entry name" value="RNaseH_sf"/>
</dbReference>
<dbReference type="EMBL" id="JAAPAO010000895">
    <property type="protein sequence ID" value="KAF4652684.1"/>
    <property type="molecule type" value="Genomic_DNA"/>
</dbReference>
<accession>A0A7J6L0I5</accession>
<evidence type="ECO:0000313" key="2">
    <source>
        <dbReference type="Proteomes" id="UP000591131"/>
    </source>
</evidence>
<gene>
    <name evidence="1" type="ORF">FOL47_010903</name>
</gene>
<dbReference type="GO" id="GO:0003676">
    <property type="term" value="F:nucleic acid binding"/>
    <property type="evidence" value="ECO:0007669"/>
    <property type="project" value="InterPro"/>
</dbReference>
<dbReference type="Gene3D" id="3.30.420.10">
    <property type="entry name" value="Ribonuclease H-like superfamily/Ribonuclease H"/>
    <property type="match status" value="1"/>
</dbReference>
<organism evidence="1 2">
    <name type="scientific">Perkinsus chesapeaki</name>
    <name type="common">Clam parasite</name>
    <name type="synonym">Perkinsus andrewsi</name>
    <dbReference type="NCBI Taxonomy" id="330153"/>
    <lineage>
        <taxon>Eukaryota</taxon>
        <taxon>Sar</taxon>
        <taxon>Alveolata</taxon>
        <taxon>Perkinsozoa</taxon>
        <taxon>Perkinsea</taxon>
        <taxon>Perkinsida</taxon>
        <taxon>Perkinsidae</taxon>
        <taxon>Perkinsus</taxon>
    </lineage>
</organism>
<name>A0A7J6L0I5_PERCH</name>
<sequence>MGPRAWANGWAEKSVGSIKNVCRLVTRSCEGAKSWECSLGLAIRRLNSRPFTSLGLPSLTSFDVMFGRRALEEEEMTLLAPRRCDDQEPITQEVADEVDKKREDIRRILRDSLFDRDFNVRRRLPKLKVGDRVLIFRPSMKPGKAGGSGSYSDKVYSVMNVLDYVVYLRPEDRKRDPESEVREHIRNFRLYYR</sequence>
<dbReference type="Proteomes" id="UP000591131">
    <property type="component" value="Unassembled WGS sequence"/>
</dbReference>
<protein>
    <submittedName>
        <fullName evidence="1">Uncharacterized protein</fullName>
    </submittedName>
</protein>
<dbReference type="AlphaFoldDB" id="A0A7J6L0I5"/>
<reference evidence="1 2" key="1">
    <citation type="submission" date="2020-04" db="EMBL/GenBank/DDBJ databases">
        <title>Perkinsus chesapeaki whole genome sequence.</title>
        <authorList>
            <person name="Bogema D.R."/>
        </authorList>
    </citation>
    <scope>NUCLEOTIDE SEQUENCE [LARGE SCALE GENOMIC DNA]</scope>
    <source>
        <strain evidence="1">ATCC PRA-425</strain>
    </source>
</reference>
<dbReference type="OrthoDB" id="2194983at2759"/>
<proteinExistence type="predicted"/>